<feature type="domain" description="DUF8039" evidence="10">
    <location>
        <begin position="518"/>
        <end position="610"/>
    </location>
</feature>
<feature type="region of interest" description="Disordered" evidence="7">
    <location>
        <begin position="1"/>
        <end position="97"/>
    </location>
</feature>
<dbReference type="Proteomes" id="UP001231189">
    <property type="component" value="Unassembled WGS sequence"/>
</dbReference>
<dbReference type="GO" id="GO:0003964">
    <property type="term" value="F:RNA-directed DNA polymerase activity"/>
    <property type="evidence" value="ECO:0007669"/>
    <property type="project" value="UniProtKB-KW"/>
</dbReference>
<dbReference type="GO" id="GO:0016787">
    <property type="term" value="F:hydrolase activity"/>
    <property type="evidence" value="ECO:0007669"/>
    <property type="project" value="UniProtKB-KW"/>
</dbReference>
<dbReference type="InterPro" id="IPR043502">
    <property type="entry name" value="DNA/RNA_pol_sf"/>
</dbReference>
<dbReference type="FunFam" id="3.10.20.370:FF:000001">
    <property type="entry name" value="Retrovirus-related Pol polyprotein from transposon 17.6-like protein"/>
    <property type="match status" value="1"/>
</dbReference>
<evidence type="ECO:0000313" key="12">
    <source>
        <dbReference type="Proteomes" id="UP001231189"/>
    </source>
</evidence>
<evidence type="ECO:0000256" key="1">
    <source>
        <dbReference type="ARBA" id="ARBA00022679"/>
    </source>
</evidence>
<dbReference type="SUPFAM" id="SSF50630">
    <property type="entry name" value="Acid proteases"/>
    <property type="match status" value="1"/>
</dbReference>
<keyword evidence="1" id="KW-0808">Transferase</keyword>
<name>A0AAD8WU29_LOLMU</name>
<dbReference type="InterPro" id="IPR021109">
    <property type="entry name" value="Peptidase_aspartic_dom_sf"/>
</dbReference>
<feature type="compositionally biased region" description="Basic residues" evidence="7">
    <location>
        <begin position="80"/>
        <end position="89"/>
    </location>
</feature>
<reference evidence="11" key="1">
    <citation type="submission" date="2023-07" db="EMBL/GenBank/DDBJ databases">
        <title>A chromosome-level genome assembly of Lolium multiflorum.</title>
        <authorList>
            <person name="Chen Y."/>
            <person name="Copetti D."/>
            <person name="Kolliker R."/>
            <person name="Studer B."/>
        </authorList>
    </citation>
    <scope>NUCLEOTIDE SEQUENCE</scope>
    <source>
        <strain evidence="11">02402/16</strain>
        <tissue evidence="11">Leaf</tissue>
    </source>
</reference>
<keyword evidence="2" id="KW-0548">Nucleotidyltransferase</keyword>
<keyword evidence="3" id="KW-0540">Nuclease</keyword>
<dbReference type="GO" id="GO:0004519">
    <property type="term" value="F:endonuclease activity"/>
    <property type="evidence" value="ECO:0007669"/>
    <property type="project" value="UniProtKB-KW"/>
</dbReference>
<organism evidence="11 12">
    <name type="scientific">Lolium multiflorum</name>
    <name type="common">Italian ryegrass</name>
    <name type="synonym">Lolium perenne subsp. multiflorum</name>
    <dbReference type="NCBI Taxonomy" id="4521"/>
    <lineage>
        <taxon>Eukaryota</taxon>
        <taxon>Viridiplantae</taxon>
        <taxon>Streptophyta</taxon>
        <taxon>Embryophyta</taxon>
        <taxon>Tracheophyta</taxon>
        <taxon>Spermatophyta</taxon>
        <taxon>Magnoliopsida</taxon>
        <taxon>Liliopsida</taxon>
        <taxon>Poales</taxon>
        <taxon>Poaceae</taxon>
        <taxon>BOP clade</taxon>
        <taxon>Pooideae</taxon>
        <taxon>Poodae</taxon>
        <taxon>Poeae</taxon>
        <taxon>Poeae Chloroplast Group 2 (Poeae type)</taxon>
        <taxon>Loliodinae</taxon>
        <taxon>Loliinae</taxon>
        <taxon>Lolium</taxon>
    </lineage>
</organism>
<evidence type="ECO:0000256" key="4">
    <source>
        <dbReference type="ARBA" id="ARBA00022759"/>
    </source>
</evidence>
<dbReference type="SUPFAM" id="SSF56672">
    <property type="entry name" value="DNA/RNA polymerases"/>
    <property type="match status" value="1"/>
</dbReference>
<feature type="compositionally biased region" description="Basic and acidic residues" evidence="7">
    <location>
        <begin position="15"/>
        <end position="24"/>
    </location>
</feature>
<dbReference type="InterPro" id="IPR005162">
    <property type="entry name" value="Retrotrans_gag_dom"/>
</dbReference>
<dbReference type="EMBL" id="JAUUTY010000002">
    <property type="protein sequence ID" value="KAK1678153.1"/>
    <property type="molecule type" value="Genomic_DNA"/>
</dbReference>
<feature type="region of interest" description="Disordered" evidence="7">
    <location>
        <begin position="619"/>
        <end position="640"/>
    </location>
</feature>
<evidence type="ECO:0008006" key="13">
    <source>
        <dbReference type="Google" id="ProtNLM"/>
    </source>
</evidence>
<dbReference type="CDD" id="cd09274">
    <property type="entry name" value="RNase_HI_RT_Ty3"/>
    <property type="match status" value="1"/>
</dbReference>
<feature type="compositionally biased region" description="Basic and acidic residues" evidence="7">
    <location>
        <begin position="1553"/>
        <end position="1564"/>
    </location>
</feature>
<feature type="domain" description="Retrotransposon gag" evidence="8">
    <location>
        <begin position="685"/>
        <end position="775"/>
    </location>
</feature>
<keyword evidence="4" id="KW-0255">Endonuclease</keyword>
<evidence type="ECO:0000256" key="6">
    <source>
        <dbReference type="ARBA" id="ARBA00022918"/>
    </source>
</evidence>
<dbReference type="Pfam" id="PF17917">
    <property type="entry name" value="RT_RNaseH"/>
    <property type="match status" value="1"/>
</dbReference>
<feature type="compositionally biased region" description="Acidic residues" evidence="7">
    <location>
        <begin position="30"/>
        <end position="55"/>
    </location>
</feature>
<dbReference type="Pfam" id="PF26133">
    <property type="entry name" value="DUF8039"/>
    <property type="match status" value="1"/>
</dbReference>
<evidence type="ECO:0000313" key="11">
    <source>
        <dbReference type="EMBL" id="KAK1678153.1"/>
    </source>
</evidence>
<evidence type="ECO:0000256" key="2">
    <source>
        <dbReference type="ARBA" id="ARBA00022695"/>
    </source>
</evidence>
<dbReference type="Gene3D" id="2.40.70.10">
    <property type="entry name" value="Acid Proteases"/>
    <property type="match status" value="1"/>
</dbReference>
<dbReference type="InterPro" id="IPR058352">
    <property type="entry name" value="DUF8039"/>
</dbReference>
<feature type="domain" description="Reverse transcriptase RNase H-like" evidence="9">
    <location>
        <begin position="1381"/>
        <end position="1484"/>
    </location>
</feature>
<evidence type="ECO:0000259" key="9">
    <source>
        <dbReference type="Pfam" id="PF17917"/>
    </source>
</evidence>
<dbReference type="PANTHER" id="PTHR34072">
    <property type="entry name" value="ENZYMATIC POLYPROTEIN-RELATED"/>
    <property type="match status" value="1"/>
</dbReference>
<dbReference type="CDD" id="cd00303">
    <property type="entry name" value="retropepsin_like"/>
    <property type="match status" value="1"/>
</dbReference>
<dbReference type="PANTHER" id="PTHR34072:SF44">
    <property type="entry name" value="RNA-DIRECTED DNA POLYMERASE"/>
    <property type="match status" value="1"/>
</dbReference>
<dbReference type="Gene3D" id="3.10.10.10">
    <property type="entry name" value="HIV Type 1 Reverse Transcriptase, subunit A, domain 1"/>
    <property type="match status" value="1"/>
</dbReference>
<proteinExistence type="predicted"/>
<evidence type="ECO:0000259" key="8">
    <source>
        <dbReference type="Pfam" id="PF03732"/>
    </source>
</evidence>
<protein>
    <recommendedName>
        <fullName evidence="13">Reverse transcriptase RNase H-like domain-containing protein</fullName>
    </recommendedName>
</protein>
<keyword evidence="12" id="KW-1185">Reference proteome</keyword>
<keyword evidence="5" id="KW-0378">Hydrolase</keyword>
<gene>
    <name evidence="11" type="ORF">QYE76_039001</name>
</gene>
<evidence type="ECO:0000256" key="5">
    <source>
        <dbReference type="ARBA" id="ARBA00022801"/>
    </source>
</evidence>
<sequence length="1695" mass="190361">MSSSADPNEDVDGSSQRKLDEHYRLMVSDQLEELPGSDDESSEEGDDEMDNDGEDERGAADETTDSGVAGGSSDTTTEAKRKRKQRRPNRVGTTRDIITAVDAKTGLPTEPKHVAKGYGLQLGAILRDVVDVNETKLRTKKKQHLQAQLLARLHARYEFPVEYRNEDPKDNIVNRRALSKFSKNLSGYKTMLRGMLGDNETWTEIQRHFPRMTLEQYNKFLENEELEYTKQQSTWGKELADKNIGHHNLGCRGFEGKQPVWDKEDQAYINAGLEPPFAKYKDPLFRAYLRSRYHRELAGKRVTKPDVVVGVELVADAKVKALENAVLTEQAAAESAGSSSQTSTGKVPWDTPFIRGLNTVKARPLLDKPHRVPGAGGGRKLADYGLDVPASTKESRQAQKDREHEALLKKVADLETTMEQRVSAEVASKVDDAVATRVNEIIPDLVLSMKNYFAGGQKGPMPVISLGASNSDNRPPTIHAQCTPNLVCAREDSAAMGGASSPSVTCTPGLGPSTRAELDALTEDVTPCTFLLNVDNKLKDVASGSVLLPKKRTFHCARMDDSMSRVRVNRSLPGCQDLHPPYQPPETETPLTLGDLKNHILLWPKALIRLNTAASAALRGGEHQREKSSPAGRNPPGKFPPGEIDAIVTVIELDIIAITIIIISTIITAVSTAGHRIAMDEVRKKLFSLSLSGKAAHWYKLLDNGDSLEWNDIVPRFYSKFYPPSEIHKDRNRIYNFWPHDGESIAQAWGRLKSLMLKCPIHELPGNVIIDNFYARLSFQDKTLLDTSCSGSFTRNKEEFKRDLLDRIQENTEGWENDKDRESGIIYDYKCIEAFMDTDKFRNMSATYGLDSQVAVNLYKAFASHYELPKKNFDKYHEPYKDKIDSSINKCVVVETADHIIPEAYIEKTPFPAKMKEYSVINSAVHKSEKKPVEPEEQIKVEPAIVKDLVTENVEDGHIIFCEDASSIVSHPNKPKQASVPMLSVRIGDHCYYGLCDIGASVSAIPYELYTEIMHEIDSCELEDIDVVIQLANRETISPIGIVRDVEVLCGKIKYPADFLVLGSAASDYCPIIFGRPFLNTCGAIIDCKKEKILTKFAGESYEFNFSKFTKTPYKADLPSNDFKMEQCASIVLVPNNPLQQHLEDSESEIFRKERDELEEIFLRQPILKHDLPVEDLGTTPPPKEDPVFDLKPLPDNLKYAHIDDKKIYPVIISSKLSGIEEERLLEILKKHRGAIGYTLDDLKGISPSICQHAINMEDDAKPVVEHQRRLIPKMKEVVRNEVLRLLEAGIIYPIADSRWVSPVHCVPKKGGMTVVPNDNDELIPQRVVVGRFIKDFSKISKPLTNLLQKDVPFVFDDDCKEAFETLKKALTTAPIVEPPDWNLPFEIMCDASDFAVGAVLGQRVDKKLNVIHYASKTLDAAQRNYATTKKELLAVVFACDKFRSYIVDSKVTIHTDHAAIRYLMTKKDAKPRLIRWVLLLQEFDLHIVDRKGADNPVADNLSRLENIAYDPVPVNDSFPNEQLAVIKVSSRDSPWICFRSRSTMASNNKGKGLSEEEVKEVPSRQEQQAGGSKQILVGSVDTRRSFSHNLQGPLPPALSLDSFPMMEEVLRITDEFCDQYRALRREVEILQEENCRLRRMIEYHSIRITRSSSPTSDNNESLRILVQNCQAEKLKLKELIKKRGRSSSPPSPQE</sequence>
<dbReference type="Gene3D" id="3.10.20.370">
    <property type="match status" value="1"/>
</dbReference>
<keyword evidence="6" id="KW-0695">RNA-directed DNA polymerase</keyword>
<evidence type="ECO:0000259" key="10">
    <source>
        <dbReference type="Pfam" id="PF26133"/>
    </source>
</evidence>
<evidence type="ECO:0000256" key="3">
    <source>
        <dbReference type="ARBA" id="ARBA00022722"/>
    </source>
</evidence>
<evidence type="ECO:0000256" key="7">
    <source>
        <dbReference type="SAM" id="MobiDB-lite"/>
    </source>
</evidence>
<accession>A0AAD8WU29</accession>
<feature type="region of interest" description="Disordered" evidence="7">
    <location>
        <begin position="1546"/>
        <end position="1574"/>
    </location>
</feature>
<dbReference type="InterPro" id="IPR041373">
    <property type="entry name" value="RT_RNaseH"/>
</dbReference>
<dbReference type="Pfam" id="PF03732">
    <property type="entry name" value="Retrotrans_gag"/>
    <property type="match status" value="1"/>
</dbReference>
<comment type="caution">
    <text evidence="11">The sequence shown here is derived from an EMBL/GenBank/DDBJ whole genome shotgun (WGS) entry which is preliminary data.</text>
</comment>